<dbReference type="GO" id="GO:0016020">
    <property type="term" value="C:membrane"/>
    <property type="evidence" value="ECO:0007669"/>
    <property type="project" value="UniProtKB-SubCell"/>
</dbReference>
<dbReference type="Gramene" id="ESW19747">
    <property type="protein sequence ID" value="ESW19747"/>
    <property type="gene ID" value="PHAVU_006G152100g"/>
</dbReference>
<dbReference type="PANTHER" id="PTHR32285">
    <property type="entry name" value="PROTEIN TRICHOME BIREFRINGENCE-LIKE 9-RELATED"/>
    <property type="match status" value="1"/>
</dbReference>
<comment type="subcellular location">
    <subcellularLocation>
        <location evidence="1">Membrane</location>
        <topology evidence="1">Single-pass membrane protein</topology>
    </subcellularLocation>
</comment>
<feature type="transmembrane region" description="Helical" evidence="7">
    <location>
        <begin position="123"/>
        <end position="147"/>
    </location>
</feature>
<evidence type="ECO:0000256" key="1">
    <source>
        <dbReference type="ARBA" id="ARBA00004167"/>
    </source>
</evidence>
<dbReference type="OrthoDB" id="630188at2759"/>
<dbReference type="InterPro" id="IPR025846">
    <property type="entry name" value="TBL_N"/>
</dbReference>
<evidence type="ECO:0000256" key="4">
    <source>
        <dbReference type="ARBA" id="ARBA00022968"/>
    </source>
</evidence>
<dbReference type="InterPro" id="IPR029962">
    <property type="entry name" value="TBL"/>
</dbReference>
<feature type="domain" description="Trichome birefringence-like N-terminal" evidence="9">
    <location>
        <begin position="191"/>
        <end position="243"/>
    </location>
</feature>
<protein>
    <submittedName>
        <fullName evidence="10">Uncharacterized protein</fullName>
    </submittedName>
</protein>
<dbReference type="InterPro" id="IPR026057">
    <property type="entry name" value="TBL_C"/>
</dbReference>
<evidence type="ECO:0000256" key="3">
    <source>
        <dbReference type="ARBA" id="ARBA00022692"/>
    </source>
</evidence>
<comment type="similarity">
    <text evidence="2">Belongs to the PC-esterase family. TBL subfamily.</text>
</comment>
<evidence type="ECO:0000259" key="8">
    <source>
        <dbReference type="Pfam" id="PF13839"/>
    </source>
</evidence>
<dbReference type="Proteomes" id="UP000000226">
    <property type="component" value="Chromosome 6"/>
</dbReference>
<keyword evidence="6 7" id="KW-0472">Membrane</keyword>
<feature type="transmembrane region" description="Helical" evidence="7">
    <location>
        <begin position="12"/>
        <end position="29"/>
    </location>
</feature>
<evidence type="ECO:0000256" key="6">
    <source>
        <dbReference type="ARBA" id="ARBA00023136"/>
    </source>
</evidence>
<dbReference type="OMA" id="EAYPLYQ"/>
<dbReference type="PANTHER" id="PTHR32285:SF213">
    <property type="entry name" value="PROTEIN TRICHOME BIREFRINGENCE-LIKE 11"/>
    <property type="match status" value="1"/>
</dbReference>
<dbReference type="GO" id="GO:0016413">
    <property type="term" value="F:O-acetyltransferase activity"/>
    <property type="evidence" value="ECO:0007669"/>
    <property type="project" value="InterPro"/>
</dbReference>
<dbReference type="EMBL" id="CM002293">
    <property type="protein sequence ID" value="ESW19747.1"/>
    <property type="molecule type" value="Genomic_DNA"/>
</dbReference>
<keyword evidence="11" id="KW-1185">Reference proteome</keyword>
<evidence type="ECO:0000313" key="10">
    <source>
        <dbReference type="EMBL" id="ESW19747.1"/>
    </source>
</evidence>
<evidence type="ECO:0000256" key="2">
    <source>
        <dbReference type="ARBA" id="ARBA00007727"/>
    </source>
</evidence>
<dbReference type="AlphaFoldDB" id="V7BP58"/>
<name>V7BP58_PHAVU</name>
<reference evidence="11" key="1">
    <citation type="journal article" date="2014" name="Nat. Genet.">
        <title>A reference genome for common bean and genome-wide analysis of dual domestications.</title>
        <authorList>
            <person name="Schmutz J."/>
            <person name="McClean P.E."/>
            <person name="Mamidi S."/>
            <person name="Wu G.A."/>
            <person name="Cannon S.B."/>
            <person name="Grimwood J."/>
            <person name="Jenkins J."/>
            <person name="Shu S."/>
            <person name="Song Q."/>
            <person name="Chavarro C."/>
            <person name="Torres-Torres M."/>
            <person name="Geffroy V."/>
            <person name="Moghaddam S.M."/>
            <person name="Gao D."/>
            <person name="Abernathy B."/>
            <person name="Barry K."/>
            <person name="Blair M."/>
            <person name="Brick M.A."/>
            <person name="Chovatia M."/>
            <person name="Gepts P."/>
            <person name="Goodstein D.M."/>
            <person name="Gonzales M."/>
            <person name="Hellsten U."/>
            <person name="Hyten D.L."/>
            <person name="Jia G."/>
            <person name="Kelly J.D."/>
            <person name="Kudrna D."/>
            <person name="Lee R."/>
            <person name="Richard M.M."/>
            <person name="Miklas P.N."/>
            <person name="Osorno J.M."/>
            <person name="Rodrigues J."/>
            <person name="Thareau V."/>
            <person name="Urrea C.A."/>
            <person name="Wang M."/>
            <person name="Yu Y."/>
            <person name="Zhang M."/>
            <person name="Wing R.A."/>
            <person name="Cregan P.B."/>
            <person name="Rokhsar D.S."/>
            <person name="Jackson S.A."/>
        </authorList>
    </citation>
    <scope>NUCLEOTIDE SEQUENCE [LARGE SCALE GENOMIC DNA]</scope>
    <source>
        <strain evidence="11">cv. G19833</strain>
    </source>
</reference>
<dbReference type="Pfam" id="PF14416">
    <property type="entry name" value="PMR5N"/>
    <property type="match status" value="1"/>
</dbReference>
<feature type="domain" description="Trichome birefringence-like C-terminal" evidence="8">
    <location>
        <begin position="244"/>
        <end position="532"/>
    </location>
</feature>
<dbReference type="STRING" id="3885.V7BP58"/>
<evidence type="ECO:0000256" key="7">
    <source>
        <dbReference type="SAM" id="Phobius"/>
    </source>
</evidence>
<keyword evidence="5 7" id="KW-1133">Transmembrane helix</keyword>
<dbReference type="GO" id="GO:0005794">
    <property type="term" value="C:Golgi apparatus"/>
    <property type="evidence" value="ECO:0007669"/>
    <property type="project" value="TreeGrafter"/>
</dbReference>
<accession>V7BP58</accession>
<proteinExistence type="inferred from homology"/>
<evidence type="ECO:0000313" key="11">
    <source>
        <dbReference type="Proteomes" id="UP000000226"/>
    </source>
</evidence>
<organism evidence="10 11">
    <name type="scientific">Phaseolus vulgaris</name>
    <name type="common">Kidney bean</name>
    <name type="synonym">French bean</name>
    <dbReference type="NCBI Taxonomy" id="3885"/>
    <lineage>
        <taxon>Eukaryota</taxon>
        <taxon>Viridiplantae</taxon>
        <taxon>Streptophyta</taxon>
        <taxon>Embryophyta</taxon>
        <taxon>Tracheophyta</taxon>
        <taxon>Spermatophyta</taxon>
        <taxon>Magnoliopsida</taxon>
        <taxon>eudicotyledons</taxon>
        <taxon>Gunneridae</taxon>
        <taxon>Pentapetalae</taxon>
        <taxon>rosids</taxon>
        <taxon>fabids</taxon>
        <taxon>Fabales</taxon>
        <taxon>Fabaceae</taxon>
        <taxon>Papilionoideae</taxon>
        <taxon>50 kb inversion clade</taxon>
        <taxon>NPAAA clade</taxon>
        <taxon>indigoferoid/millettioid clade</taxon>
        <taxon>Phaseoleae</taxon>
        <taxon>Phaseolus</taxon>
    </lineage>
</organism>
<gene>
    <name evidence="10" type="ORF">PHAVU_006G152100g</name>
</gene>
<dbReference type="eggNOG" id="ENOG502QPPC">
    <property type="taxonomic scope" value="Eukaryota"/>
</dbReference>
<sequence>MNAVAILLFDQPNIYSFSLLALHSFAIFLKRTYQASFREGANEHSLHAILLSLRSCHVSLSFLITLHKFNRYYRNTSHPNSRISEFGFPLSILNLRSSKRTPQQYVEAMPVLETLRRVKRLRLFEPSVSVAGFSLVSAFVICSFFFLDYKELGGRFGFSGQSERVTWSHQKRGSVEERVHRVEFLGEKGGGCDLFEGKWVWDESYPLYESKDCSFVDPGFRCSENGRPDLFYTKWRWQPKACNLPRLNATMMLEKLRNKRLVFAGDSIGRNQWESLLCMLSAAVPNKDSIYEVNGSPITKHKGFLAFRFKDYNCTVEYYRTPFLVLQSRPPPRTAGKIRTVLKLDQMDGYSLKWRDADVLVLNTGHWWSYEKTIKGGCYFQEGMEVKLEMKVEEAYKRSIETVLNWIQNSVNARKTQIFIRTYAPVHFRGDWRKGGSCHLETLPGLGSSLVPNDNWSQFKIANSVLLAHTNTSEVLKFKILNVTQMTALRKDGHSSIYYLGPNAGPTPLHRQDCSHWCLPGVPDTWNELLYALFLKHETSHRQN</sequence>
<keyword evidence="4" id="KW-0735">Signal-anchor</keyword>
<evidence type="ECO:0000256" key="5">
    <source>
        <dbReference type="ARBA" id="ARBA00022989"/>
    </source>
</evidence>
<dbReference type="Pfam" id="PF13839">
    <property type="entry name" value="PC-Esterase"/>
    <property type="match status" value="1"/>
</dbReference>
<evidence type="ECO:0000259" key="9">
    <source>
        <dbReference type="Pfam" id="PF14416"/>
    </source>
</evidence>
<keyword evidence="3 7" id="KW-0812">Transmembrane</keyword>